<dbReference type="GO" id="GO:0004521">
    <property type="term" value="F:RNA endonuclease activity"/>
    <property type="evidence" value="ECO:0007669"/>
    <property type="project" value="TreeGrafter"/>
</dbReference>
<dbReference type="SMART" id="SM00477">
    <property type="entry name" value="NUC"/>
    <property type="match status" value="1"/>
</dbReference>
<dbReference type="OrthoDB" id="5418055at2759"/>
<evidence type="ECO:0000259" key="6">
    <source>
        <dbReference type="SMART" id="SM00892"/>
    </source>
</evidence>
<dbReference type="PANTHER" id="PTHR13966">
    <property type="entry name" value="ENDONUCLEASE RELATED"/>
    <property type="match status" value="1"/>
</dbReference>
<dbReference type="GO" id="GO:0005743">
    <property type="term" value="C:mitochondrial inner membrane"/>
    <property type="evidence" value="ECO:0007669"/>
    <property type="project" value="TreeGrafter"/>
</dbReference>
<dbReference type="Pfam" id="PF01223">
    <property type="entry name" value="Endonuclease_NS"/>
    <property type="match status" value="1"/>
</dbReference>
<feature type="domain" description="DNA/RNA non-specific endonuclease/pyrophosphatase/phosphodiesterase" evidence="6">
    <location>
        <begin position="80"/>
        <end position="317"/>
    </location>
</feature>
<dbReference type="GO" id="GO:0005634">
    <property type="term" value="C:nucleus"/>
    <property type="evidence" value="ECO:0007669"/>
    <property type="project" value="TreeGrafter"/>
</dbReference>
<protein>
    <recommendedName>
        <fullName evidence="9">Endonuclease</fullName>
    </recommendedName>
</protein>
<dbReference type="SUPFAM" id="SSF54060">
    <property type="entry name" value="His-Me finger endonucleases"/>
    <property type="match status" value="1"/>
</dbReference>
<dbReference type="GO" id="GO:0003676">
    <property type="term" value="F:nucleic acid binding"/>
    <property type="evidence" value="ECO:0007669"/>
    <property type="project" value="InterPro"/>
</dbReference>
<feature type="binding site" evidence="3">
    <location>
        <position position="178"/>
    </location>
    <ligand>
        <name>Mg(2+)</name>
        <dbReference type="ChEBI" id="CHEBI:18420"/>
        <note>catalytic</note>
    </ligand>
</feature>
<dbReference type="AlphaFoldDB" id="A0A830HHB4"/>
<feature type="region of interest" description="Disordered" evidence="4">
    <location>
        <begin position="49"/>
        <end position="70"/>
    </location>
</feature>
<dbReference type="InterPro" id="IPR044925">
    <property type="entry name" value="His-Me_finger_sf"/>
</dbReference>
<dbReference type="PANTHER" id="PTHR13966:SF5">
    <property type="entry name" value="ENDONUCLEASE G, MITOCHONDRIAL"/>
    <property type="match status" value="1"/>
</dbReference>
<dbReference type="SMART" id="SM00892">
    <property type="entry name" value="Endonuclease_NS"/>
    <property type="match status" value="1"/>
</dbReference>
<evidence type="ECO:0000256" key="4">
    <source>
        <dbReference type="SAM" id="MobiDB-lite"/>
    </source>
</evidence>
<accession>A0A830HHB4</accession>
<evidence type="ECO:0008006" key="9">
    <source>
        <dbReference type="Google" id="ProtNLM"/>
    </source>
</evidence>
<evidence type="ECO:0000256" key="3">
    <source>
        <dbReference type="PIRSR" id="PIRSR640255-2"/>
    </source>
</evidence>
<dbReference type="InterPro" id="IPR040255">
    <property type="entry name" value="Non-specific_endonuclease"/>
</dbReference>
<dbReference type="CDD" id="cd00091">
    <property type="entry name" value="NUC"/>
    <property type="match status" value="1"/>
</dbReference>
<dbReference type="GO" id="GO:0046872">
    <property type="term" value="F:metal ion binding"/>
    <property type="evidence" value="ECO:0007669"/>
    <property type="project" value="UniProtKB-KW"/>
</dbReference>
<feature type="active site" description="Proton acceptor" evidence="2">
    <location>
        <position position="146"/>
    </location>
</feature>
<keyword evidence="3" id="KW-0479">Metal-binding</keyword>
<feature type="domain" description="ENPP1-3/EXOG-like endonuclease/phosphodiesterase" evidence="5">
    <location>
        <begin position="81"/>
        <end position="319"/>
    </location>
</feature>
<evidence type="ECO:0000256" key="1">
    <source>
        <dbReference type="ARBA" id="ARBA00010052"/>
    </source>
</evidence>
<evidence type="ECO:0000313" key="7">
    <source>
        <dbReference type="EMBL" id="GHP04699.1"/>
    </source>
</evidence>
<name>A0A830HHB4_9CHLO</name>
<dbReference type="Proteomes" id="UP000660262">
    <property type="component" value="Unassembled WGS sequence"/>
</dbReference>
<dbReference type="InterPro" id="IPR001604">
    <property type="entry name" value="Endo_G_ENPP1-like_dom"/>
</dbReference>
<gene>
    <name evidence="7" type="ORF">PPROV_000345200</name>
</gene>
<sequence>MAPRQRAPPLEGGGGGSLWWRRSALSFLIGATVGTLGTYAALTLYNGGRKRREESSSESPSVSSPLLRLGAPTPAETLSIKEGYITCVDHRTRNPKWVLERIQRRKEGETANNSRDNIPFYEDQAIPRHMRSKLEDYAGSGYDRGHMAPASNHKATANELKETFSLSNIAPQVGRGFNRDYWARFERFVTLLGRSRTNTEAYVITGPLYLPEPIKNFSSVSGGGNNNGKPPPNPPRWQMRYPCLGHAPWLTSVPTHFFKVVAVVPALQAADGGDAALVGAFVIPNAAIPPDTPLSAFAVPLNALESAAGMQFFAPWLDGKNRRTSLEMAEKRWFAKRRELPGSKDRGAPVQLLLPEVPSSKRTPKTDATPSALTTVGHDTPLRVAHVCEVTGCTLPREKFWEDFKKNDTNSKGSSRKSLRS</sequence>
<reference evidence="7" key="1">
    <citation type="submission" date="2020-10" db="EMBL/GenBank/DDBJ databases">
        <title>Unveiling of a novel bifunctional photoreceptor, Dualchrome1, isolated from a cosmopolitan green alga.</title>
        <authorList>
            <person name="Suzuki S."/>
            <person name="Kawachi M."/>
        </authorList>
    </citation>
    <scope>NUCLEOTIDE SEQUENCE</scope>
    <source>
        <strain evidence="7">NIES 2893</strain>
    </source>
</reference>
<dbReference type="InterPro" id="IPR044929">
    <property type="entry name" value="DNA/RNA_non-sp_Endonuclease_sf"/>
</dbReference>
<comment type="similarity">
    <text evidence="1">Belongs to the DNA/RNA non-specific endonuclease family.</text>
</comment>
<dbReference type="Gene3D" id="3.40.570.10">
    <property type="entry name" value="Extracellular Endonuclease, subunit A"/>
    <property type="match status" value="1"/>
</dbReference>
<organism evidence="7 8">
    <name type="scientific">Pycnococcus provasolii</name>
    <dbReference type="NCBI Taxonomy" id="41880"/>
    <lineage>
        <taxon>Eukaryota</taxon>
        <taxon>Viridiplantae</taxon>
        <taxon>Chlorophyta</taxon>
        <taxon>Pseudoscourfieldiophyceae</taxon>
        <taxon>Pseudoscourfieldiales</taxon>
        <taxon>Pycnococcaceae</taxon>
        <taxon>Pycnococcus</taxon>
    </lineage>
</organism>
<dbReference type="EMBL" id="BNJQ01000008">
    <property type="protein sequence ID" value="GHP04699.1"/>
    <property type="molecule type" value="Genomic_DNA"/>
</dbReference>
<evidence type="ECO:0000256" key="2">
    <source>
        <dbReference type="PIRSR" id="PIRSR640255-1"/>
    </source>
</evidence>
<proteinExistence type="inferred from homology"/>
<feature type="compositionally biased region" description="Low complexity" evidence="4">
    <location>
        <begin position="57"/>
        <end position="69"/>
    </location>
</feature>
<evidence type="ECO:0000313" key="8">
    <source>
        <dbReference type="Proteomes" id="UP000660262"/>
    </source>
</evidence>
<dbReference type="GO" id="GO:0000014">
    <property type="term" value="F:single-stranded DNA endodeoxyribonuclease activity"/>
    <property type="evidence" value="ECO:0007669"/>
    <property type="project" value="TreeGrafter"/>
</dbReference>
<dbReference type="InterPro" id="IPR020821">
    <property type="entry name" value="ENPP1-3/EXOG-like_nuc-like"/>
</dbReference>
<keyword evidence="8" id="KW-1185">Reference proteome</keyword>
<evidence type="ECO:0000259" key="5">
    <source>
        <dbReference type="SMART" id="SM00477"/>
    </source>
</evidence>
<feature type="region of interest" description="Disordered" evidence="4">
    <location>
        <begin position="340"/>
        <end position="375"/>
    </location>
</feature>
<comment type="caution">
    <text evidence="7">The sequence shown here is derived from an EMBL/GenBank/DDBJ whole genome shotgun (WGS) entry which is preliminary data.</text>
</comment>